<dbReference type="Proteomes" id="UP001527925">
    <property type="component" value="Unassembled WGS sequence"/>
</dbReference>
<name>A0ABR4NL84_9FUNG</name>
<accession>A0ABR4NL84</accession>
<dbReference type="PANTHER" id="PTHR10281">
    <property type="entry name" value="MEMBRANE-ASSOCIATED PROGESTERONE RECEPTOR COMPONENT-RELATED"/>
    <property type="match status" value="1"/>
</dbReference>
<sequence>MTADKTGKPFTPAELATFDGQDPSQPVYVAIKGTVFDVSSNREQYAPGKGYSVFAGKDASRALGMSKLELEYCVADYSTLNEEELKTLDNWHSFFAKKYPVVGYTVPGN</sequence>
<organism evidence="3 4">
    <name type="scientific">Polyrhizophydium stewartii</name>
    <dbReference type="NCBI Taxonomy" id="2732419"/>
    <lineage>
        <taxon>Eukaryota</taxon>
        <taxon>Fungi</taxon>
        <taxon>Fungi incertae sedis</taxon>
        <taxon>Chytridiomycota</taxon>
        <taxon>Chytridiomycota incertae sedis</taxon>
        <taxon>Chytridiomycetes</taxon>
        <taxon>Rhizophydiales</taxon>
        <taxon>Rhizophydiales incertae sedis</taxon>
        <taxon>Polyrhizophydium</taxon>
    </lineage>
</organism>
<reference evidence="3 4" key="1">
    <citation type="submission" date="2023-09" db="EMBL/GenBank/DDBJ databases">
        <title>Pangenome analysis of Batrachochytrium dendrobatidis and related Chytrids.</title>
        <authorList>
            <person name="Yacoub M.N."/>
            <person name="Stajich J.E."/>
            <person name="James T.Y."/>
        </authorList>
    </citation>
    <scope>NUCLEOTIDE SEQUENCE [LARGE SCALE GENOMIC DNA]</scope>
    <source>
        <strain evidence="3 4">JEL0888</strain>
    </source>
</reference>
<evidence type="ECO:0000256" key="1">
    <source>
        <dbReference type="ARBA" id="ARBA00038357"/>
    </source>
</evidence>
<dbReference type="InterPro" id="IPR001199">
    <property type="entry name" value="Cyt_B5-like_heme/steroid-bd"/>
</dbReference>
<evidence type="ECO:0000313" key="4">
    <source>
        <dbReference type="Proteomes" id="UP001527925"/>
    </source>
</evidence>
<dbReference type="Gene3D" id="3.10.120.10">
    <property type="entry name" value="Cytochrome b5-like heme/steroid binding domain"/>
    <property type="match status" value="1"/>
</dbReference>
<proteinExistence type="inferred from homology"/>
<dbReference type="Pfam" id="PF00173">
    <property type="entry name" value="Cyt-b5"/>
    <property type="match status" value="1"/>
</dbReference>
<keyword evidence="4" id="KW-1185">Reference proteome</keyword>
<dbReference type="SMART" id="SM01117">
    <property type="entry name" value="Cyt-b5"/>
    <property type="match status" value="1"/>
</dbReference>
<protein>
    <recommendedName>
        <fullName evidence="2">Cytochrome b5 heme-binding domain-containing protein</fullName>
    </recommendedName>
</protein>
<gene>
    <name evidence="3" type="ORF">HK105_200261</name>
</gene>
<feature type="domain" description="Cytochrome b5 heme-binding" evidence="2">
    <location>
        <begin position="10"/>
        <end position="106"/>
    </location>
</feature>
<dbReference type="InterPro" id="IPR036400">
    <property type="entry name" value="Cyt_B5-like_heme/steroid_sf"/>
</dbReference>
<evidence type="ECO:0000259" key="2">
    <source>
        <dbReference type="SMART" id="SM01117"/>
    </source>
</evidence>
<dbReference type="PANTHER" id="PTHR10281:SF76">
    <property type="entry name" value="CALCUTTA CUP-RELATED"/>
    <property type="match status" value="1"/>
</dbReference>
<dbReference type="SUPFAM" id="SSF55856">
    <property type="entry name" value="Cytochrome b5-like heme/steroid binding domain"/>
    <property type="match status" value="1"/>
</dbReference>
<dbReference type="InterPro" id="IPR050577">
    <property type="entry name" value="MAPR/NEUFC/NENF-like"/>
</dbReference>
<evidence type="ECO:0000313" key="3">
    <source>
        <dbReference type="EMBL" id="KAL2920194.1"/>
    </source>
</evidence>
<comment type="similarity">
    <text evidence="1">Belongs to the cytochrome b5 family. MAPR subfamily.</text>
</comment>
<dbReference type="EMBL" id="JADGIZ020000001">
    <property type="protein sequence ID" value="KAL2920194.1"/>
    <property type="molecule type" value="Genomic_DNA"/>
</dbReference>
<comment type="caution">
    <text evidence="3">The sequence shown here is derived from an EMBL/GenBank/DDBJ whole genome shotgun (WGS) entry which is preliminary data.</text>
</comment>